<dbReference type="InterPro" id="IPR007243">
    <property type="entry name" value="Atg6/Beclin"/>
</dbReference>
<dbReference type="GO" id="GO:0045324">
    <property type="term" value="P:late endosome to vacuole transport"/>
    <property type="evidence" value="ECO:0007669"/>
    <property type="project" value="TreeGrafter"/>
</dbReference>
<dbReference type="InterPro" id="IPR038274">
    <property type="entry name" value="Atg6/Beclin_C_sf"/>
</dbReference>
<dbReference type="Pfam" id="PF17675">
    <property type="entry name" value="APG6_N"/>
    <property type="match status" value="1"/>
</dbReference>
<dbReference type="GO" id="GO:0000045">
    <property type="term" value="P:autophagosome assembly"/>
    <property type="evidence" value="ECO:0007669"/>
    <property type="project" value="TreeGrafter"/>
</dbReference>
<sequence length="605" mass="69486">MRKNKGSLSSTRSVPNLSALRTNNNTPQVLTNNISNAILGSSTTTSTGSSNSTSQQATNGTSGVSNINAATTALSYYYQHTPLPPHHQNLLQSISSSEATPQLSADDVQQLSEMLYFPKYKKAVHSAVCYRCKHQVVQIMFETNGDEENPPKRAFLKVYDPSFYNLNYDQNMSSFEESENSDGQPTDNSFTPTSYMGTYESSPLTSLNESSGYLPTNSDQPSAEILSSSLSKNVSFALPRKTDAVKDPRPTTPNNPLQKLTQQDKKRFSFNPNAKKKEQQQLRQLQLEKEQQQMKLQQRMNQLNEDVDFLDKCVISNEEYEMNVEYVKQLYQYLSDVTQLDSPLCIECMEQVSSQLNQQLEKTKEEEAIYTNFKSKIIEESSGMKNEADLQNELDLLEEEEKLLRKELDLLQKEEEELSLREKHQTEKEDKFTNLQESYWKEYNDFHNELLLYNEEREAIQQRIIHVTKEMEKLNSTNVFNDAFHIWYEGHFGTINNFRLGRLPTQNVEWNEINAAWGQAALLLFSLSKHKHFAFSKYKIIPMGSFSRIETLDNKNSYDLFGGGSNGGLFWQSKFDKAMVAFLHCLKEIGTFAEKQDTYFELPYK</sequence>
<reference evidence="6 7" key="1">
    <citation type="journal article" date="2010" name="Cell">
        <title>The genome of Naegleria gruberi illuminates early eukaryotic versatility.</title>
        <authorList>
            <person name="Fritz-Laylin L.K."/>
            <person name="Prochnik S.E."/>
            <person name="Ginger M.L."/>
            <person name="Dacks J.B."/>
            <person name="Carpenter M.L."/>
            <person name="Field M.C."/>
            <person name="Kuo A."/>
            <person name="Paredez A."/>
            <person name="Chapman J."/>
            <person name="Pham J."/>
            <person name="Shu S."/>
            <person name="Neupane R."/>
            <person name="Cipriano M."/>
            <person name="Mancuso J."/>
            <person name="Tu H."/>
            <person name="Salamov A."/>
            <person name="Lindquist E."/>
            <person name="Shapiro H."/>
            <person name="Lucas S."/>
            <person name="Grigoriev I.V."/>
            <person name="Cande W.Z."/>
            <person name="Fulton C."/>
            <person name="Rokhsar D.S."/>
            <person name="Dawson S.C."/>
        </authorList>
    </citation>
    <scope>NUCLEOTIDE SEQUENCE [LARGE SCALE GENOMIC DNA]</scope>
    <source>
        <strain evidence="6 7">NEG-M</strain>
    </source>
</reference>
<feature type="compositionally biased region" description="Polar residues" evidence="3">
    <location>
        <begin position="252"/>
        <end position="261"/>
    </location>
</feature>
<dbReference type="GO" id="GO:0034272">
    <property type="term" value="C:phosphatidylinositol 3-kinase complex, class III, type II"/>
    <property type="evidence" value="ECO:0007669"/>
    <property type="project" value="TreeGrafter"/>
</dbReference>
<dbReference type="VEuPathDB" id="AmoebaDB:NAEGRDRAFT_77753"/>
<name>D2UY34_NAEGR</name>
<dbReference type="GeneID" id="8863964"/>
<dbReference type="InParanoid" id="D2UY34"/>
<dbReference type="InterPro" id="IPR041691">
    <property type="entry name" value="Atg6/beclin_CC"/>
</dbReference>
<feature type="region of interest" description="Disordered" evidence="3">
    <location>
        <begin position="174"/>
        <end position="225"/>
    </location>
</feature>
<feature type="compositionally biased region" description="Basic and acidic residues" evidence="3">
    <location>
        <begin position="240"/>
        <end position="249"/>
    </location>
</feature>
<dbReference type="PANTHER" id="PTHR12768:SF4">
    <property type="entry name" value="BECLIN-1"/>
    <property type="match status" value="1"/>
</dbReference>
<dbReference type="GO" id="GO:0030674">
    <property type="term" value="F:protein-macromolecule adaptor activity"/>
    <property type="evidence" value="ECO:0007669"/>
    <property type="project" value="TreeGrafter"/>
</dbReference>
<dbReference type="KEGG" id="ngr:NAEGRDRAFT_77753"/>
<dbReference type="RefSeq" id="XP_002683469.1">
    <property type="nucleotide sequence ID" value="XM_002683423.1"/>
</dbReference>
<accession>D2UY34</accession>
<feature type="region of interest" description="Disordered" evidence="3">
    <location>
        <begin position="41"/>
        <end position="63"/>
    </location>
</feature>
<dbReference type="GO" id="GO:0006995">
    <property type="term" value="P:cellular response to nitrogen starvation"/>
    <property type="evidence" value="ECO:0007669"/>
    <property type="project" value="TreeGrafter"/>
</dbReference>
<dbReference type="Gene3D" id="1.10.418.40">
    <property type="entry name" value="Autophagy protein 6/Beclin 1"/>
    <property type="match status" value="1"/>
</dbReference>
<feature type="region of interest" description="Disordered" evidence="3">
    <location>
        <begin position="239"/>
        <end position="278"/>
    </location>
</feature>
<evidence type="ECO:0000256" key="1">
    <source>
        <dbReference type="ARBA" id="ARBA00005965"/>
    </source>
</evidence>
<comment type="similarity">
    <text evidence="1">Belongs to the beclin family.</text>
</comment>
<dbReference type="GO" id="GO:0043548">
    <property type="term" value="F:phosphatidylinositol 3-kinase binding"/>
    <property type="evidence" value="ECO:0007669"/>
    <property type="project" value="TreeGrafter"/>
</dbReference>
<evidence type="ECO:0000256" key="3">
    <source>
        <dbReference type="SAM" id="MobiDB-lite"/>
    </source>
</evidence>
<evidence type="ECO:0000259" key="5">
    <source>
        <dbReference type="Pfam" id="PF17675"/>
    </source>
</evidence>
<feature type="region of interest" description="Disordered" evidence="3">
    <location>
        <begin position="1"/>
        <end position="28"/>
    </location>
</feature>
<dbReference type="PANTHER" id="PTHR12768">
    <property type="entry name" value="BECLIN 1"/>
    <property type="match status" value="1"/>
</dbReference>
<dbReference type="OrthoDB" id="20368at2759"/>
<dbReference type="OMA" id="WKEYNDF"/>
<keyword evidence="2" id="KW-0175">Coiled coil</keyword>
<dbReference type="Pfam" id="PF04111">
    <property type="entry name" value="APG6"/>
    <property type="match status" value="1"/>
</dbReference>
<dbReference type="eggNOG" id="KOG2751">
    <property type="taxonomic scope" value="Eukaryota"/>
</dbReference>
<keyword evidence="7" id="KW-1185">Reference proteome</keyword>
<organism evidence="7">
    <name type="scientific">Naegleria gruberi</name>
    <name type="common">Amoeba</name>
    <dbReference type="NCBI Taxonomy" id="5762"/>
    <lineage>
        <taxon>Eukaryota</taxon>
        <taxon>Discoba</taxon>
        <taxon>Heterolobosea</taxon>
        <taxon>Tetramitia</taxon>
        <taxon>Eutetramitia</taxon>
        <taxon>Vahlkampfiidae</taxon>
        <taxon>Naegleria</taxon>
    </lineage>
</organism>
<proteinExistence type="inferred from homology"/>
<dbReference type="InterPro" id="IPR040455">
    <property type="entry name" value="Atg6_BARA"/>
</dbReference>
<dbReference type="GO" id="GO:0034271">
    <property type="term" value="C:phosphatidylinositol 3-kinase complex, class III, type I"/>
    <property type="evidence" value="ECO:0007669"/>
    <property type="project" value="TreeGrafter"/>
</dbReference>
<evidence type="ECO:0000256" key="2">
    <source>
        <dbReference type="SAM" id="Coils"/>
    </source>
</evidence>
<protein>
    <submittedName>
        <fullName evidence="6">Autophagy protein 6</fullName>
    </submittedName>
</protein>
<evidence type="ECO:0000313" key="7">
    <source>
        <dbReference type="Proteomes" id="UP000006671"/>
    </source>
</evidence>
<dbReference type="EMBL" id="GG738845">
    <property type="protein sequence ID" value="EFC50725.1"/>
    <property type="molecule type" value="Genomic_DNA"/>
</dbReference>
<feature type="domain" description="Atg6/beclin coiled-coil" evidence="5">
    <location>
        <begin position="343"/>
        <end position="469"/>
    </location>
</feature>
<dbReference type="STRING" id="5762.D2UY34"/>
<dbReference type="GO" id="GO:0000423">
    <property type="term" value="P:mitophagy"/>
    <property type="evidence" value="ECO:0007669"/>
    <property type="project" value="TreeGrafter"/>
</dbReference>
<gene>
    <name evidence="6" type="ORF">NAEGRDRAFT_77753</name>
</gene>
<evidence type="ECO:0000313" key="6">
    <source>
        <dbReference type="EMBL" id="EFC50725.1"/>
    </source>
</evidence>
<feature type="coiled-coil region" evidence="2">
    <location>
        <begin position="346"/>
        <end position="421"/>
    </location>
</feature>
<dbReference type="Proteomes" id="UP000006671">
    <property type="component" value="Unassembled WGS sequence"/>
</dbReference>
<dbReference type="AlphaFoldDB" id="D2UY34"/>
<dbReference type="GO" id="GO:0000407">
    <property type="term" value="C:phagophore assembly site"/>
    <property type="evidence" value="ECO:0007669"/>
    <property type="project" value="TreeGrafter"/>
</dbReference>
<evidence type="ECO:0000259" key="4">
    <source>
        <dbReference type="Pfam" id="PF04111"/>
    </source>
</evidence>
<feature type="domain" description="Atg6 BARA" evidence="4">
    <location>
        <begin position="474"/>
        <end position="605"/>
    </location>
</feature>